<evidence type="ECO:0000313" key="3">
    <source>
        <dbReference type="Proteomes" id="UP001161247"/>
    </source>
</evidence>
<feature type="region of interest" description="Disordered" evidence="1">
    <location>
        <begin position="69"/>
        <end position="150"/>
    </location>
</feature>
<proteinExistence type="predicted"/>
<keyword evidence="3" id="KW-1185">Reference proteome</keyword>
<dbReference type="AlphaFoldDB" id="A0AAV1D708"/>
<evidence type="ECO:0000313" key="2">
    <source>
        <dbReference type="EMBL" id="CAI9102729.1"/>
    </source>
</evidence>
<sequence>MTDKLTASKEHVNYAGLLVEMEIQEEVPEQVVFEDEIGIIQVQEVRYIRRPVKCRECQGFELETKICRRKKNPVQETPKPVPVKKTPDEKECRLVERPKSLTRSRGNDDLNANQRKEIANKGPATSHLSFEVLNSLADDENSERERQKKP</sequence>
<feature type="compositionally biased region" description="Basic and acidic residues" evidence="1">
    <location>
        <begin position="85"/>
        <end position="99"/>
    </location>
</feature>
<accession>A0AAV1D708</accession>
<gene>
    <name evidence="2" type="ORF">OLC1_LOCUS12031</name>
</gene>
<evidence type="ECO:0000256" key="1">
    <source>
        <dbReference type="SAM" id="MobiDB-lite"/>
    </source>
</evidence>
<protein>
    <submittedName>
        <fullName evidence="2">OLC1v1001047C1</fullName>
    </submittedName>
</protein>
<reference evidence="2" key="1">
    <citation type="submission" date="2023-03" db="EMBL/GenBank/DDBJ databases">
        <authorList>
            <person name="Julca I."/>
        </authorList>
    </citation>
    <scope>NUCLEOTIDE SEQUENCE</scope>
</reference>
<dbReference type="EMBL" id="OX459121">
    <property type="protein sequence ID" value="CAI9102729.1"/>
    <property type="molecule type" value="Genomic_DNA"/>
</dbReference>
<organism evidence="2 3">
    <name type="scientific">Oldenlandia corymbosa var. corymbosa</name>
    <dbReference type="NCBI Taxonomy" id="529605"/>
    <lineage>
        <taxon>Eukaryota</taxon>
        <taxon>Viridiplantae</taxon>
        <taxon>Streptophyta</taxon>
        <taxon>Embryophyta</taxon>
        <taxon>Tracheophyta</taxon>
        <taxon>Spermatophyta</taxon>
        <taxon>Magnoliopsida</taxon>
        <taxon>eudicotyledons</taxon>
        <taxon>Gunneridae</taxon>
        <taxon>Pentapetalae</taxon>
        <taxon>asterids</taxon>
        <taxon>lamiids</taxon>
        <taxon>Gentianales</taxon>
        <taxon>Rubiaceae</taxon>
        <taxon>Rubioideae</taxon>
        <taxon>Spermacoceae</taxon>
        <taxon>Hedyotis-Oldenlandia complex</taxon>
        <taxon>Oldenlandia</taxon>
    </lineage>
</organism>
<name>A0AAV1D708_OLDCO</name>
<dbReference type="Proteomes" id="UP001161247">
    <property type="component" value="Chromosome 4"/>
</dbReference>